<dbReference type="GO" id="GO:0003747">
    <property type="term" value="F:translation release factor activity"/>
    <property type="evidence" value="ECO:0007669"/>
    <property type="project" value="InterPro"/>
</dbReference>
<gene>
    <name evidence="4" type="ORF">UFOPK1353_00020</name>
    <name evidence="5" type="ORF">UFOPK4345_00179</name>
</gene>
<dbReference type="AlphaFoldDB" id="A0A6J6AT07"/>
<evidence type="ECO:0000256" key="1">
    <source>
        <dbReference type="ARBA" id="ARBA00010835"/>
    </source>
</evidence>
<dbReference type="InterPro" id="IPR045853">
    <property type="entry name" value="Pep_chain_release_fac_I_sf"/>
</dbReference>
<dbReference type="GO" id="GO:0043022">
    <property type="term" value="F:ribosome binding"/>
    <property type="evidence" value="ECO:0007669"/>
    <property type="project" value="TreeGrafter"/>
</dbReference>
<evidence type="ECO:0000313" key="4">
    <source>
        <dbReference type="EMBL" id="CAB4529467.1"/>
    </source>
</evidence>
<organism evidence="4">
    <name type="scientific">freshwater metagenome</name>
    <dbReference type="NCBI Taxonomy" id="449393"/>
    <lineage>
        <taxon>unclassified sequences</taxon>
        <taxon>metagenomes</taxon>
        <taxon>ecological metagenomes</taxon>
    </lineage>
</organism>
<dbReference type="EMBL" id="CAFBQV010000013">
    <property type="protein sequence ID" value="CAB5059430.1"/>
    <property type="molecule type" value="Genomic_DNA"/>
</dbReference>
<feature type="domain" description="Prokaryotic-type class I peptide chain release factors" evidence="3">
    <location>
        <begin position="13"/>
        <end position="132"/>
    </location>
</feature>
<dbReference type="EMBL" id="CAEZSE010000002">
    <property type="protein sequence ID" value="CAB4529467.1"/>
    <property type="molecule type" value="Genomic_DNA"/>
</dbReference>
<dbReference type="Gene3D" id="3.30.160.20">
    <property type="match status" value="1"/>
</dbReference>
<proteinExistence type="inferred from homology"/>
<feature type="compositionally biased region" description="Basic and acidic residues" evidence="2">
    <location>
        <begin position="114"/>
        <end position="123"/>
    </location>
</feature>
<protein>
    <submittedName>
        <fullName evidence="4">Unannotated protein</fullName>
    </submittedName>
</protein>
<dbReference type="PANTHER" id="PTHR47814:SF1">
    <property type="entry name" value="PEPTIDYL-TRNA HYDROLASE ARFB"/>
    <property type="match status" value="1"/>
</dbReference>
<sequence length="137" mass="15373">MKPDEDLRTSSGLVVPSSELNWSFARSSGAGGQHINKTSSKATLAVETDAITGSEILLRRIKTKLPKTVRVTSQTSRSQWRNRQLCLSQLTEMLDDAAKPASPQRRKSKPTRGSIERRLEGKRHASKKKESRRSDDW</sequence>
<dbReference type="GO" id="GO:0004045">
    <property type="term" value="F:peptidyl-tRNA hydrolase activity"/>
    <property type="evidence" value="ECO:0007669"/>
    <property type="project" value="TreeGrafter"/>
</dbReference>
<dbReference type="Pfam" id="PF00472">
    <property type="entry name" value="RF-1"/>
    <property type="match status" value="1"/>
</dbReference>
<dbReference type="InterPro" id="IPR000352">
    <property type="entry name" value="Pep_chain_release_fac_I"/>
</dbReference>
<dbReference type="GO" id="GO:0072344">
    <property type="term" value="P:rescue of stalled ribosome"/>
    <property type="evidence" value="ECO:0007669"/>
    <property type="project" value="TreeGrafter"/>
</dbReference>
<evidence type="ECO:0000256" key="2">
    <source>
        <dbReference type="SAM" id="MobiDB-lite"/>
    </source>
</evidence>
<feature type="region of interest" description="Disordered" evidence="2">
    <location>
        <begin position="94"/>
        <end position="137"/>
    </location>
</feature>
<evidence type="ECO:0000313" key="5">
    <source>
        <dbReference type="EMBL" id="CAB5059430.1"/>
    </source>
</evidence>
<dbReference type="PANTHER" id="PTHR47814">
    <property type="entry name" value="PEPTIDYL-TRNA HYDROLASE ARFB"/>
    <property type="match status" value="1"/>
</dbReference>
<accession>A0A6J6AT07</accession>
<comment type="similarity">
    <text evidence="1">Belongs to the prokaryotic/mitochondrial release factor family.</text>
</comment>
<dbReference type="NCBIfam" id="NF006718">
    <property type="entry name" value="PRK09256.1"/>
    <property type="match status" value="1"/>
</dbReference>
<evidence type="ECO:0000259" key="3">
    <source>
        <dbReference type="Pfam" id="PF00472"/>
    </source>
</evidence>
<name>A0A6J6AT07_9ZZZZ</name>
<reference evidence="4" key="1">
    <citation type="submission" date="2020-05" db="EMBL/GenBank/DDBJ databases">
        <authorList>
            <person name="Chiriac C."/>
            <person name="Salcher M."/>
            <person name="Ghai R."/>
            <person name="Kavagutti S V."/>
        </authorList>
    </citation>
    <scope>NUCLEOTIDE SEQUENCE</scope>
</reference>
<dbReference type="SUPFAM" id="SSF75620">
    <property type="entry name" value="Release factor"/>
    <property type="match status" value="1"/>
</dbReference>